<dbReference type="Pfam" id="PF00171">
    <property type="entry name" value="Aldedh"/>
    <property type="match status" value="1"/>
</dbReference>
<organism evidence="5 6">
    <name type="scientific">Nocardia xishanensis</name>
    <dbReference type="NCBI Taxonomy" id="238964"/>
    <lineage>
        <taxon>Bacteria</taxon>
        <taxon>Bacillati</taxon>
        <taxon>Actinomycetota</taxon>
        <taxon>Actinomycetes</taxon>
        <taxon>Mycobacteriales</taxon>
        <taxon>Nocardiaceae</taxon>
        <taxon>Nocardia</taxon>
    </lineage>
</organism>
<dbReference type="InterPro" id="IPR015590">
    <property type="entry name" value="Aldehyde_DH_dom"/>
</dbReference>
<dbReference type="NCBIfam" id="NF006916">
    <property type="entry name" value="PRK09407.1"/>
    <property type="match status" value="1"/>
</dbReference>
<dbReference type="EC" id="1.2.1.79" evidence="5"/>
<dbReference type="RefSeq" id="WP_357410908.1">
    <property type="nucleotide sequence ID" value="NZ_JBEYCD010000024.1"/>
</dbReference>
<dbReference type="Gene3D" id="3.40.605.10">
    <property type="entry name" value="Aldehyde Dehydrogenase, Chain A, domain 1"/>
    <property type="match status" value="1"/>
</dbReference>
<dbReference type="InterPro" id="IPR016161">
    <property type="entry name" value="Ald_DH/histidinol_DH"/>
</dbReference>
<feature type="domain" description="Aldehyde dehydrogenase" evidence="4">
    <location>
        <begin position="34"/>
        <end position="489"/>
    </location>
</feature>
<dbReference type="EMBL" id="JBIRYO010000018">
    <property type="protein sequence ID" value="MFI2476722.1"/>
    <property type="molecule type" value="Genomic_DNA"/>
</dbReference>
<protein>
    <submittedName>
        <fullName evidence="5">Succinic semialdehyde dehydrogenase</fullName>
        <ecNumber evidence="5">1.2.1.79</ecNumber>
    </submittedName>
</protein>
<keyword evidence="1 3" id="KW-0560">Oxidoreductase</keyword>
<feature type="active site" evidence="2">
    <location>
        <position position="263"/>
    </location>
</feature>
<keyword evidence="6" id="KW-1185">Reference proteome</keyword>
<dbReference type="Proteomes" id="UP001611415">
    <property type="component" value="Unassembled WGS sequence"/>
</dbReference>
<reference evidence="5 6" key="1">
    <citation type="submission" date="2024-10" db="EMBL/GenBank/DDBJ databases">
        <title>The Natural Products Discovery Center: Release of the First 8490 Sequenced Strains for Exploring Actinobacteria Biosynthetic Diversity.</title>
        <authorList>
            <person name="Kalkreuter E."/>
            <person name="Kautsar S.A."/>
            <person name="Yang D."/>
            <person name="Bader C.D."/>
            <person name="Teijaro C.N."/>
            <person name="Fluegel L."/>
            <person name="Davis C.M."/>
            <person name="Simpson J.R."/>
            <person name="Lauterbach L."/>
            <person name="Steele A.D."/>
            <person name="Gui C."/>
            <person name="Meng S."/>
            <person name="Li G."/>
            <person name="Viehrig K."/>
            <person name="Ye F."/>
            <person name="Su P."/>
            <person name="Kiefer A.F."/>
            <person name="Nichols A."/>
            <person name="Cepeda A.J."/>
            <person name="Yan W."/>
            <person name="Fan B."/>
            <person name="Jiang Y."/>
            <person name="Adhikari A."/>
            <person name="Zheng C.-J."/>
            <person name="Schuster L."/>
            <person name="Cowan T.M."/>
            <person name="Smanski M.J."/>
            <person name="Chevrette M.G."/>
            <person name="De Carvalho L.P.S."/>
            <person name="Shen B."/>
        </authorList>
    </citation>
    <scope>NUCLEOTIDE SEQUENCE [LARGE SCALE GENOMIC DNA]</scope>
    <source>
        <strain evidence="5 6">NPDC019275</strain>
    </source>
</reference>
<sequence>MTETSTATAAQPLGEKALASALTDRLTRGVTGAAATVTTTSPLDGRTLATLPQSTPADVEAAFDRARAAQREWARVPVKQRAALFLKLHDLMLDRQSEGLDIVQLETGKSRMHALEELMDGVGSTLYFARRAPRLLAPKRRAGALPLLTQTREGYHPKGVVTTITPWNYPLSLTMDVVPALLAGNAVVHKPDTQTALSSLWPRMLLLEAGLPADLWQVVIGDPADIGDTLIDNADFVCFTGSTAAGKAIATRAAATLTGCSLELGGKNPMLVLRDADIDATVTAAVRGCFANAGQLCVSIERVYVDREVYPRFVEAFGAKVRALPLGAAMEFTDGVGSLTSGKQLDRVRAHVADAVAAGAQVVAGGKARPDIGPYFYEPTVLTDVPSSAKLYREETFGPVVSVAPFDSEDEAVELANDTEYGLNAAVFSKDVKRARTVAARIQAGTVNINEGYAASYAAQDAPMGGMKQSGLGRRHGTAGLLKYVEPQNISAQHVLGFDPAFGRTAAQHADFLLKAMKAMKVLRIR</sequence>
<evidence type="ECO:0000313" key="6">
    <source>
        <dbReference type="Proteomes" id="UP001611415"/>
    </source>
</evidence>
<dbReference type="SUPFAM" id="SSF53720">
    <property type="entry name" value="ALDH-like"/>
    <property type="match status" value="1"/>
</dbReference>
<comment type="similarity">
    <text evidence="3">Belongs to the aldehyde dehydrogenase family.</text>
</comment>
<name>A0ABW7X6H4_9NOCA</name>
<evidence type="ECO:0000256" key="3">
    <source>
        <dbReference type="RuleBase" id="RU003345"/>
    </source>
</evidence>
<comment type="caution">
    <text evidence="5">The sequence shown here is derived from an EMBL/GenBank/DDBJ whole genome shotgun (WGS) entry which is preliminary data.</text>
</comment>
<evidence type="ECO:0000313" key="5">
    <source>
        <dbReference type="EMBL" id="MFI2476722.1"/>
    </source>
</evidence>
<dbReference type="InterPro" id="IPR016162">
    <property type="entry name" value="Ald_DH_N"/>
</dbReference>
<dbReference type="PROSITE" id="PS00687">
    <property type="entry name" value="ALDEHYDE_DEHYDR_GLU"/>
    <property type="match status" value="1"/>
</dbReference>
<evidence type="ECO:0000256" key="2">
    <source>
        <dbReference type="PROSITE-ProRule" id="PRU10007"/>
    </source>
</evidence>
<dbReference type="Gene3D" id="3.40.309.10">
    <property type="entry name" value="Aldehyde Dehydrogenase, Chain A, domain 2"/>
    <property type="match status" value="1"/>
</dbReference>
<accession>A0ABW7X6H4</accession>
<evidence type="ECO:0000256" key="1">
    <source>
        <dbReference type="ARBA" id="ARBA00023002"/>
    </source>
</evidence>
<evidence type="ECO:0000259" key="4">
    <source>
        <dbReference type="Pfam" id="PF00171"/>
    </source>
</evidence>
<dbReference type="PANTHER" id="PTHR11699">
    <property type="entry name" value="ALDEHYDE DEHYDROGENASE-RELATED"/>
    <property type="match status" value="1"/>
</dbReference>
<proteinExistence type="inferred from homology"/>
<gene>
    <name evidence="5" type="ORF">ACH49W_25340</name>
</gene>
<dbReference type="InterPro" id="IPR016163">
    <property type="entry name" value="Ald_DH_C"/>
</dbReference>
<dbReference type="InterPro" id="IPR029510">
    <property type="entry name" value="Ald_DH_CS_GLU"/>
</dbReference>
<dbReference type="GO" id="GO:0036243">
    <property type="term" value="F:succinate-semialdehyde dehydrogenase (NADP+) activity"/>
    <property type="evidence" value="ECO:0007669"/>
    <property type="project" value="UniProtKB-EC"/>
</dbReference>